<dbReference type="EMBL" id="MU006258">
    <property type="protein sequence ID" value="KAF2818164.1"/>
    <property type="molecule type" value="Genomic_DNA"/>
</dbReference>
<protein>
    <submittedName>
        <fullName evidence="4">JmjC domain-containing histone demethylation protein 3D</fullName>
    </submittedName>
</protein>
<gene>
    <name evidence="4" type="ORF">CC86DRAFT_309762</name>
</gene>
<accession>A0A6A6ZCX7</accession>
<dbReference type="SMART" id="SM00558">
    <property type="entry name" value="JmjC"/>
    <property type="match status" value="1"/>
</dbReference>
<keyword evidence="1" id="KW-0479">Metal-binding</keyword>
<dbReference type="Pfam" id="PF02373">
    <property type="entry name" value="JmjC"/>
    <property type="match status" value="1"/>
</dbReference>
<evidence type="ECO:0000313" key="5">
    <source>
        <dbReference type="Proteomes" id="UP000799424"/>
    </source>
</evidence>
<dbReference type="InterPro" id="IPR003347">
    <property type="entry name" value="JmjC_dom"/>
</dbReference>
<feature type="non-terminal residue" evidence="4">
    <location>
        <position position="414"/>
    </location>
</feature>
<keyword evidence="2" id="KW-0408">Iron</keyword>
<dbReference type="GO" id="GO:0034647">
    <property type="term" value="F:histone H3K4me/H3K4me2/H3K4me3 demethylase activity"/>
    <property type="evidence" value="ECO:0007669"/>
    <property type="project" value="TreeGrafter"/>
</dbReference>
<dbReference type="PROSITE" id="PS51184">
    <property type="entry name" value="JMJC"/>
    <property type="match status" value="1"/>
</dbReference>
<name>A0A6A6ZCX7_9PLEO</name>
<evidence type="ECO:0000256" key="1">
    <source>
        <dbReference type="ARBA" id="ARBA00022723"/>
    </source>
</evidence>
<dbReference type="GO" id="GO:0046872">
    <property type="term" value="F:metal ion binding"/>
    <property type="evidence" value="ECO:0007669"/>
    <property type="project" value="UniProtKB-KW"/>
</dbReference>
<dbReference type="OrthoDB" id="1678912at2759"/>
<reference evidence="4" key="1">
    <citation type="journal article" date="2020" name="Stud. Mycol.">
        <title>101 Dothideomycetes genomes: a test case for predicting lifestyles and emergence of pathogens.</title>
        <authorList>
            <person name="Haridas S."/>
            <person name="Albert R."/>
            <person name="Binder M."/>
            <person name="Bloem J."/>
            <person name="Labutti K."/>
            <person name="Salamov A."/>
            <person name="Andreopoulos B."/>
            <person name="Baker S."/>
            <person name="Barry K."/>
            <person name="Bills G."/>
            <person name="Bluhm B."/>
            <person name="Cannon C."/>
            <person name="Castanera R."/>
            <person name="Culley D."/>
            <person name="Daum C."/>
            <person name="Ezra D."/>
            <person name="Gonzalez J."/>
            <person name="Henrissat B."/>
            <person name="Kuo A."/>
            <person name="Liang C."/>
            <person name="Lipzen A."/>
            <person name="Lutzoni F."/>
            <person name="Magnuson J."/>
            <person name="Mondo S."/>
            <person name="Nolan M."/>
            <person name="Ohm R."/>
            <person name="Pangilinan J."/>
            <person name="Park H.-J."/>
            <person name="Ramirez L."/>
            <person name="Alfaro M."/>
            <person name="Sun H."/>
            <person name="Tritt A."/>
            <person name="Yoshinaga Y."/>
            <person name="Zwiers L.-H."/>
            <person name="Turgeon B."/>
            <person name="Goodwin S."/>
            <person name="Spatafora J."/>
            <person name="Crous P."/>
            <person name="Grigoriev I."/>
        </authorList>
    </citation>
    <scope>NUCLEOTIDE SEQUENCE</scope>
    <source>
        <strain evidence="4">CBS 113818</strain>
    </source>
</reference>
<organism evidence="4 5">
    <name type="scientific">Ophiobolus disseminans</name>
    <dbReference type="NCBI Taxonomy" id="1469910"/>
    <lineage>
        <taxon>Eukaryota</taxon>
        <taxon>Fungi</taxon>
        <taxon>Dikarya</taxon>
        <taxon>Ascomycota</taxon>
        <taxon>Pezizomycotina</taxon>
        <taxon>Dothideomycetes</taxon>
        <taxon>Pleosporomycetidae</taxon>
        <taxon>Pleosporales</taxon>
        <taxon>Pleosporineae</taxon>
        <taxon>Phaeosphaeriaceae</taxon>
        <taxon>Ophiobolus</taxon>
    </lineage>
</organism>
<dbReference type="Proteomes" id="UP000799424">
    <property type="component" value="Unassembled WGS sequence"/>
</dbReference>
<dbReference type="GO" id="GO:0006355">
    <property type="term" value="P:regulation of DNA-templated transcription"/>
    <property type="evidence" value="ECO:0007669"/>
    <property type="project" value="TreeGrafter"/>
</dbReference>
<dbReference type="GO" id="GO:0000785">
    <property type="term" value="C:chromatin"/>
    <property type="evidence" value="ECO:0007669"/>
    <property type="project" value="TreeGrafter"/>
</dbReference>
<evidence type="ECO:0000259" key="3">
    <source>
        <dbReference type="PROSITE" id="PS51184"/>
    </source>
</evidence>
<dbReference type="GO" id="GO:0005634">
    <property type="term" value="C:nucleus"/>
    <property type="evidence" value="ECO:0007669"/>
    <property type="project" value="TreeGrafter"/>
</dbReference>
<proteinExistence type="predicted"/>
<evidence type="ECO:0000313" key="4">
    <source>
        <dbReference type="EMBL" id="KAF2818164.1"/>
    </source>
</evidence>
<dbReference type="AlphaFoldDB" id="A0A6A6ZCX7"/>
<evidence type="ECO:0000256" key="2">
    <source>
        <dbReference type="ARBA" id="ARBA00023004"/>
    </source>
</evidence>
<dbReference type="PANTHER" id="PTHR10694">
    <property type="entry name" value="LYSINE-SPECIFIC DEMETHYLASE"/>
    <property type="match status" value="1"/>
</dbReference>
<dbReference type="Gene3D" id="2.60.120.650">
    <property type="entry name" value="Cupin"/>
    <property type="match status" value="1"/>
</dbReference>
<feature type="domain" description="JmjC" evidence="3">
    <location>
        <begin position="122"/>
        <end position="288"/>
    </location>
</feature>
<dbReference type="SUPFAM" id="SSF51197">
    <property type="entry name" value="Clavaminate synthase-like"/>
    <property type="match status" value="1"/>
</dbReference>
<keyword evidence="5" id="KW-1185">Reference proteome</keyword>
<sequence length="414" mass="46783">MVPTLEKFSSREDVLRTGLCHLHVRDFSLQSVEFDPSSVQDANRTTTELKYNTTSSVQPGVMRIISDKSARSTTPYPDFSDIYRQQYSDSNLEVMFESFCKRGSTKRATPQWYLIGSSEEVFGERCRYSDLLTPGPYMQQSLNTVIAGVNSSYIYASYSVGQTATAMHYEDCQWFSVNLMLCGAPKLWLSVEPASNKTLEAGLKLLFPGVMASCSQRVRHLSFLLAPSVLQKLGVRYHIKACYPGELVFTTPAAYHQIINLGPNMAEAINFMDSKIPAYPHDYTFCTSDICGVDDSVGAHHFRSNKRPWQEETASEIPPGKKNRNDVAILDIVLLQQYSLGYGEHLFHRLVRKSSTSILVSVLTDFEYRSEWLHGTITVFSQDDDFDINEKLLLLKPQYYLAQNQTPEKPSDAT</sequence>
<dbReference type="PANTHER" id="PTHR10694:SF33">
    <property type="entry name" value="LYSINE-SPECIFIC DEMETHYLASE 5"/>
    <property type="match status" value="1"/>
</dbReference>